<dbReference type="Pfam" id="PF00015">
    <property type="entry name" value="MCPsignal"/>
    <property type="match status" value="1"/>
</dbReference>
<keyword evidence="5 10" id="KW-1133">Transmembrane helix</keyword>
<dbReference type="SUPFAM" id="SSF103190">
    <property type="entry name" value="Sensory domain-like"/>
    <property type="match status" value="1"/>
</dbReference>
<dbReference type="InterPro" id="IPR004089">
    <property type="entry name" value="MCPsignal_dom"/>
</dbReference>
<keyword evidence="2" id="KW-1003">Cell membrane</keyword>
<dbReference type="InterPro" id="IPR003660">
    <property type="entry name" value="HAMP_dom"/>
</dbReference>
<dbReference type="RefSeq" id="WP_177223986.1">
    <property type="nucleotide sequence ID" value="NZ_MIHH01000012.1"/>
</dbReference>
<dbReference type="Gene3D" id="1.10.287.950">
    <property type="entry name" value="Methyl-accepting chemotaxis protein"/>
    <property type="match status" value="1"/>
</dbReference>
<keyword evidence="7 9" id="KW-0807">Transducer</keyword>
<evidence type="ECO:0000259" key="11">
    <source>
        <dbReference type="PROSITE" id="PS50111"/>
    </source>
</evidence>
<keyword evidence="6 10" id="KW-0472">Membrane</keyword>
<feature type="domain" description="Methyl-accepting transducer" evidence="11">
    <location>
        <begin position="375"/>
        <end position="625"/>
    </location>
</feature>
<evidence type="ECO:0000256" key="5">
    <source>
        <dbReference type="ARBA" id="ARBA00022989"/>
    </source>
</evidence>
<comment type="caution">
    <text evidence="13">The sequence shown here is derived from an EMBL/GenBank/DDBJ whole genome shotgun (WGS) entry which is preliminary data.</text>
</comment>
<keyword evidence="3" id="KW-0145">Chemotaxis</keyword>
<dbReference type="SMART" id="SM00283">
    <property type="entry name" value="MA"/>
    <property type="match status" value="1"/>
</dbReference>
<dbReference type="GO" id="GO:0007165">
    <property type="term" value="P:signal transduction"/>
    <property type="evidence" value="ECO:0007669"/>
    <property type="project" value="UniProtKB-KW"/>
</dbReference>
<dbReference type="CDD" id="cd12914">
    <property type="entry name" value="PDC1_DGC_like"/>
    <property type="match status" value="1"/>
</dbReference>
<dbReference type="PROSITE" id="PS50885">
    <property type="entry name" value="HAMP"/>
    <property type="match status" value="1"/>
</dbReference>
<dbReference type="InterPro" id="IPR033479">
    <property type="entry name" value="dCache_1"/>
</dbReference>
<dbReference type="SMART" id="SM00304">
    <property type="entry name" value="HAMP"/>
    <property type="match status" value="1"/>
</dbReference>
<proteinExistence type="inferred from homology"/>
<protein>
    <submittedName>
        <fullName evidence="13">Methyl-accepting chemotaxis protein McpB</fullName>
    </submittedName>
</protein>
<dbReference type="Pfam" id="PF00672">
    <property type="entry name" value="HAMP"/>
    <property type="match status" value="1"/>
</dbReference>
<dbReference type="EMBL" id="MIHH01000012">
    <property type="protein sequence ID" value="OIQ08313.1"/>
    <property type="molecule type" value="Genomic_DNA"/>
</dbReference>
<dbReference type="Proteomes" id="UP000182743">
    <property type="component" value="Unassembled WGS sequence"/>
</dbReference>
<accession>A0A1J5JXN7</accession>
<evidence type="ECO:0000256" key="8">
    <source>
        <dbReference type="ARBA" id="ARBA00029447"/>
    </source>
</evidence>
<dbReference type="Pfam" id="PF02743">
    <property type="entry name" value="dCache_1"/>
    <property type="match status" value="1"/>
</dbReference>
<dbReference type="GO" id="GO:0006935">
    <property type="term" value="P:chemotaxis"/>
    <property type="evidence" value="ECO:0007669"/>
    <property type="project" value="UniProtKB-KW"/>
</dbReference>
<dbReference type="CDD" id="cd11386">
    <property type="entry name" value="MCP_signal"/>
    <property type="match status" value="1"/>
</dbReference>
<evidence type="ECO:0000256" key="7">
    <source>
        <dbReference type="ARBA" id="ARBA00023224"/>
    </source>
</evidence>
<reference evidence="13 14" key="1">
    <citation type="submission" date="2016-08" db="EMBL/GenBank/DDBJ databases">
        <title>Genome-based comparison of Moorella thermoacetic strains.</title>
        <authorList>
            <person name="Poehlein A."/>
            <person name="Bengelsdorf F.R."/>
            <person name="Esser C."/>
            <person name="Duerre P."/>
            <person name="Daniel R."/>
        </authorList>
    </citation>
    <scope>NUCLEOTIDE SEQUENCE [LARGE SCALE GENOMIC DNA]</scope>
    <source>
        <strain evidence="13 14">DSM 11768</strain>
    </source>
</reference>
<dbReference type="PANTHER" id="PTHR32089:SF112">
    <property type="entry name" value="LYSOZYME-LIKE PROTEIN-RELATED"/>
    <property type="match status" value="1"/>
</dbReference>
<dbReference type="PROSITE" id="PS50111">
    <property type="entry name" value="CHEMOTAXIS_TRANSDUC_2"/>
    <property type="match status" value="1"/>
</dbReference>
<comment type="similarity">
    <text evidence="8">Belongs to the methyl-accepting chemotaxis (MCP) protein family.</text>
</comment>
<organism evidence="13 14">
    <name type="scientific">Neomoorella thermoacetica</name>
    <name type="common">Clostridium thermoaceticum</name>
    <dbReference type="NCBI Taxonomy" id="1525"/>
    <lineage>
        <taxon>Bacteria</taxon>
        <taxon>Bacillati</taxon>
        <taxon>Bacillota</taxon>
        <taxon>Clostridia</taxon>
        <taxon>Neomoorellales</taxon>
        <taxon>Neomoorellaceae</taxon>
        <taxon>Neomoorella</taxon>
    </lineage>
</organism>
<evidence type="ECO:0000313" key="13">
    <source>
        <dbReference type="EMBL" id="OIQ08313.1"/>
    </source>
</evidence>
<dbReference type="InterPro" id="IPR029151">
    <property type="entry name" value="Sensor-like_sf"/>
</dbReference>
<evidence type="ECO:0000313" key="14">
    <source>
        <dbReference type="Proteomes" id="UP000182743"/>
    </source>
</evidence>
<evidence type="ECO:0000256" key="10">
    <source>
        <dbReference type="SAM" id="Phobius"/>
    </source>
</evidence>
<sequence length="661" mass="70244">MPTRQVKFMNSIGARLLLWMLVLALIPLAALGFTNYYVSLKDMGDQSRSSLARIDTLAAQMIDDWLNEKIGILQSLAKDPVFQTGDQGLIMAFLKKQGETAPYAEVLIWAGPDGKGVNSLGATPDVSDRDYFQAAINGRVAISNLTVSKTTGNKVIFIAVPVPSSQGTSVLAMSLKSDTLLGLIDHVKYGQAGYAYMVDSTGMVMAHPDKERVMKEILTRTESESLNRLAQKMLQDKQGGGEYIRNGINKLVVYAPVKTAGWIVALTTPDSEVFAGVNAMRRLNLAIILLVALAVALLAVFISRQIARPVIALAGQADILATGNLQVDIDASYYGELGILSRSLKAMVNNFRDIVRKVQDGAAHLASSAQELSASTEEASRAVEQVAAAVQDMAKGANEQAVQAQNITEMVQGIAADIGTASSMVQEIAASSQQVRRLISDGLNAVEDQDKKMTENVGATMNASEAVRELVQQAGEVGGILKTIASLAEQTNLLALNAAIEAARAGEHGRGFAVVAEEVRKLAEESAQATKEIEEIVAKIQSGARGAAGEMEKAQAAVEAQKAAVQHTDAVFQDIARETQIVTGDIQKMVTAIEGIKDETQHISEAVQAVAAAAEENGASAEEISASSEEQNATVEEIAASANELANLGQELQQVVARFKL</sequence>
<evidence type="ECO:0000256" key="4">
    <source>
        <dbReference type="ARBA" id="ARBA00022692"/>
    </source>
</evidence>
<feature type="domain" description="HAMP" evidence="12">
    <location>
        <begin position="304"/>
        <end position="356"/>
    </location>
</feature>
<name>A0A1J5JXN7_NEOTH</name>
<dbReference type="SUPFAM" id="SSF58104">
    <property type="entry name" value="Methyl-accepting chemotaxis protein (MCP) signaling domain"/>
    <property type="match status" value="1"/>
</dbReference>
<evidence type="ECO:0000256" key="3">
    <source>
        <dbReference type="ARBA" id="ARBA00022500"/>
    </source>
</evidence>
<dbReference type="AlphaFoldDB" id="A0A1J5JXN7"/>
<dbReference type="CDD" id="cd12912">
    <property type="entry name" value="PDC2_MCP_like"/>
    <property type="match status" value="1"/>
</dbReference>
<dbReference type="CDD" id="cd06225">
    <property type="entry name" value="HAMP"/>
    <property type="match status" value="1"/>
</dbReference>
<evidence type="ECO:0000256" key="2">
    <source>
        <dbReference type="ARBA" id="ARBA00022475"/>
    </source>
</evidence>
<evidence type="ECO:0000259" key="12">
    <source>
        <dbReference type="PROSITE" id="PS50885"/>
    </source>
</evidence>
<feature type="transmembrane region" description="Helical" evidence="10">
    <location>
        <begin position="16"/>
        <end position="38"/>
    </location>
</feature>
<evidence type="ECO:0000256" key="6">
    <source>
        <dbReference type="ARBA" id="ARBA00023136"/>
    </source>
</evidence>
<comment type="subcellular location">
    <subcellularLocation>
        <location evidence="1">Cell membrane</location>
        <topology evidence="1">Multi-pass membrane protein</topology>
    </subcellularLocation>
</comment>
<evidence type="ECO:0000256" key="9">
    <source>
        <dbReference type="PROSITE-ProRule" id="PRU00284"/>
    </source>
</evidence>
<gene>
    <name evidence="13" type="primary">mcpB_4</name>
    <name evidence="13" type="ORF">MOOR_20320</name>
</gene>
<keyword evidence="4 10" id="KW-0812">Transmembrane</keyword>
<dbReference type="PANTHER" id="PTHR32089">
    <property type="entry name" value="METHYL-ACCEPTING CHEMOTAXIS PROTEIN MCPB"/>
    <property type="match status" value="1"/>
</dbReference>
<evidence type="ECO:0000256" key="1">
    <source>
        <dbReference type="ARBA" id="ARBA00004651"/>
    </source>
</evidence>
<feature type="transmembrane region" description="Helical" evidence="10">
    <location>
        <begin position="283"/>
        <end position="302"/>
    </location>
</feature>
<dbReference type="GO" id="GO:0005886">
    <property type="term" value="C:plasma membrane"/>
    <property type="evidence" value="ECO:0007669"/>
    <property type="project" value="UniProtKB-SubCell"/>
</dbReference>
<dbReference type="Gene3D" id="3.30.450.20">
    <property type="entry name" value="PAS domain"/>
    <property type="match status" value="1"/>
</dbReference>